<dbReference type="EMBL" id="KZ613822">
    <property type="protein sequence ID" value="PMD58548.1"/>
    <property type="molecule type" value="Genomic_DNA"/>
</dbReference>
<dbReference type="RefSeq" id="XP_024735452.1">
    <property type="nucleotide sequence ID" value="XM_024875052.1"/>
</dbReference>
<dbReference type="GO" id="GO:0005737">
    <property type="term" value="C:cytoplasm"/>
    <property type="evidence" value="ECO:0007669"/>
    <property type="project" value="TreeGrafter"/>
</dbReference>
<accession>A0A2J6T6A9</accession>
<dbReference type="GO" id="GO:0006044">
    <property type="term" value="P:N-acetylglucosamine metabolic process"/>
    <property type="evidence" value="ECO:0007669"/>
    <property type="project" value="TreeGrafter"/>
</dbReference>
<dbReference type="AlphaFoldDB" id="A0A2J6T6A9"/>
<dbReference type="PANTHER" id="PTHR35020">
    <property type="entry name" value="N-ACETYLGLUCOSAMINE-INDUCED PROTEIN 1"/>
    <property type="match status" value="1"/>
</dbReference>
<dbReference type="OrthoDB" id="498286at2759"/>
<dbReference type="InParanoid" id="A0A2J6T6A9"/>
<sequence>MAEVSQTEEHTSYITWDDLRAIVETNNLSVLKRTPSEMSRYRQWTAATTAEYGSLTNYLLVHRLPKAWGTPPFTPLSCIPFEDPSDYRVLLNDWPYGFAPNITHMIAWTRTAIPTDSDIGDITLESRKSIESFVKRYFVDRIGRCAEPRVIWFKNWAALQSVRALDHIHVLVRDVDPCLIEEWTRDQSSI</sequence>
<reference evidence="1 2" key="1">
    <citation type="submission" date="2016-04" db="EMBL/GenBank/DDBJ databases">
        <title>A degradative enzymes factory behind the ericoid mycorrhizal symbiosis.</title>
        <authorList>
            <consortium name="DOE Joint Genome Institute"/>
            <person name="Martino E."/>
            <person name="Morin E."/>
            <person name="Grelet G."/>
            <person name="Kuo A."/>
            <person name="Kohler A."/>
            <person name="Daghino S."/>
            <person name="Barry K."/>
            <person name="Choi C."/>
            <person name="Cichocki N."/>
            <person name="Clum A."/>
            <person name="Copeland A."/>
            <person name="Hainaut M."/>
            <person name="Haridas S."/>
            <person name="Labutti K."/>
            <person name="Lindquist E."/>
            <person name="Lipzen A."/>
            <person name="Khouja H.-R."/>
            <person name="Murat C."/>
            <person name="Ohm R."/>
            <person name="Olson A."/>
            <person name="Spatafora J."/>
            <person name="Veneault-Fourrey C."/>
            <person name="Henrissat B."/>
            <person name="Grigoriev I."/>
            <person name="Martin F."/>
            <person name="Perotto S."/>
        </authorList>
    </citation>
    <scope>NUCLEOTIDE SEQUENCE [LARGE SCALE GENOMIC DNA]</scope>
    <source>
        <strain evidence="1 2">E</strain>
    </source>
</reference>
<name>A0A2J6T6A9_9HELO</name>
<gene>
    <name evidence="1" type="ORF">K444DRAFT_532082</name>
</gene>
<dbReference type="PANTHER" id="PTHR35020:SF2">
    <property type="entry name" value="N-ACETYLGLUCOSAMINE-INDUCED PROTEIN 1"/>
    <property type="match status" value="1"/>
</dbReference>
<dbReference type="GeneID" id="36583132"/>
<dbReference type="Pfam" id="PF12239">
    <property type="entry name" value="DUF3605"/>
    <property type="match status" value="1"/>
</dbReference>
<evidence type="ECO:0000313" key="2">
    <source>
        <dbReference type="Proteomes" id="UP000235371"/>
    </source>
</evidence>
<organism evidence="1 2">
    <name type="scientific">Hyaloscypha bicolor E</name>
    <dbReference type="NCBI Taxonomy" id="1095630"/>
    <lineage>
        <taxon>Eukaryota</taxon>
        <taxon>Fungi</taxon>
        <taxon>Dikarya</taxon>
        <taxon>Ascomycota</taxon>
        <taxon>Pezizomycotina</taxon>
        <taxon>Leotiomycetes</taxon>
        <taxon>Helotiales</taxon>
        <taxon>Hyaloscyphaceae</taxon>
        <taxon>Hyaloscypha</taxon>
        <taxon>Hyaloscypha bicolor</taxon>
    </lineage>
</organism>
<proteinExistence type="predicted"/>
<evidence type="ECO:0008006" key="3">
    <source>
        <dbReference type="Google" id="ProtNLM"/>
    </source>
</evidence>
<dbReference type="STRING" id="1095630.A0A2J6T6A9"/>
<dbReference type="FunCoup" id="A0A2J6T6A9">
    <property type="interactions" value="1"/>
</dbReference>
<dbReference type="InterPro" id="IPR022036">
    <property type="entry name" value="DUF3605"/>
</dbReference>
<dbReference type="Proteomes" id="UP000235371">
    <property type="component" value="Unassembled WGS sequence"/>
</dbReference>
<protein>
    <recommendedName>
        <fullName evidence="3">N-acetylglucosamine-induced protein 1</fullName>
    </recommendedName>
</protein>
<keyword evidence="2" id="KW-1185">Reference proteome</keyword>
<evidence type="ECO:0000313" key="1">
    <source>
        <dbReference type="EMBL" id="PMD58548.1"/>
    </source>
</evidence>